<comment type="caution">
    <text evidence="1">The sequence shown here is derived from an EMBL/GenBank/DDBJ whole genome shotgun (WGS) entry which is preliminary data.</text>
</comment>
<gene>
    <name evidence="1" type="ORF">T10_3932</name>
</gene>
<dbReference type="OrthoDB" id="5920516at2759"/>
<accession>A0A0V1M6T3</accession>
<organism evidence="1 2">
    <name type="scientific">Trichinella papuae</name>
    <dbReference type="NCBI Taxonomy" id="268474"/>
    <lineage>
        <taxon>Eukaryota</taxon>
        <taxon>Metazoa</taxon>
        <taxon>Ecdysozoa</taxon>
        <taxon>Nematoda</taxon>
        <taxon>Enoplea</taxon>
        <taxon>Dorylaimia</taxon>
        <taxon>Trichinellida</taxon>
        <taxon>Trichinellidae</taxon>
        <taxon>Trichinella</taxon>
    </lineage>
</organism>
<dbReference type="AlphaFoldDB" id="A0A0V1M6T3"/>
<dbReference type="EMBL" id="JYDO01000193">
    <property type="protein sequence ID" value="KRZ67542.1"/>
    <property type="molecule type" value="Genomic_DNA"/>
</dbReference>
<reference evidence="1 2" key="1">
    <citation type="submission" date="2015-01" db="EMBL/GenBank/DDBJ databases">
        <title>Evolution of Trichinella species and genotypes.</title>
        <authorList>
            <person name="Korhonen P.K."/>
            <person name="Edoardo P."/>
            <person name="Giuseppe L.R."/>
            <person name="Gasser R.B."/>
        </authorList>
    </citation>
    <scope>NUCLEOTIDE SEQUENCE [LARGE SCALE GENOMIC DNA]</scope>
    <source>
        <strain evidence="1">ISS1980</strain>
    </source>
</reference>
<evidence type="ECO:0000313" key="1">
    <source>
        <dbReference type="EMBL" id="KRZ67542.1"/>
    </source>
</evidence>
<evidence type="ECO:0000313" key="2">
    <source>
        <dbReference type="Proteomes" id="UP000054843"/>
    </source>
</evidence>
<proteinExistence type="predicted"/>
<dbReference type="Proteomes" id="UP000054843">
    <property type="component" value="Unassembled WGS sequence"/>
</dbReference>
<protein>
    <submittedName>
        <fullName evidence="1">Uncharacterized protein</fullName>
    </submittedName>
</protein>
<keyword evidence="2" id="KW-1185">Reference proteome</keyword>
<name>A0A0V1M6T3_9BILA</name>
<sequence length="187" mass="20597">MFNALQLGISITAYISCKGYHGPSADLHVKYLSPYNSTEVDGLSGASFLKNIRKSGLVDQSGSSVWNRRAGAAASQPHVRSATFPFTLILPVWLSRYHYCYGVEPYKRKQPCTEPVDPQHAYTLVSLKSANDFQIENNNNNSKEKPTTTINNTLMKDINEHLEGGIKSALALCTLMLQGAAPSQAYR</sequence>